<accession>A0ABV5VUC1</accession>
<dbReference type="EMBL" id="JBHMAG010000007">
    <property type="protein sequence ID" value="MFB9751887.1"/>
    <property type="molecule type" value="Genomic_DNA"/>
</dbReference>
<sequence length="123" mass="13310">MEQIVPITEEVCSRFVGFPVCAVLNDGTRHYGIISRVRSERLVLNDTGDDPESTGIPRRSKGKNGASTTARNRKSRKSGQKTGTARLSAFPNEEAVPQSPIPSLFGEKVSLDLANIAALFPLL</sequence>
<keyword evidence="3" id="KW-1185">Reference proteome</keyword>
<dbReference type="Proteomes" id="UP001589619">
    <property type="component" value="Unassembled WGS sequence"/>
</dbReference>
<reference evidence="2 3" key="1">
    <citation type="submission" date="2024-09" db="EMBL/GenBank/DDBJ databases">
        <authorList>
            <person name="Sun Q."/>
            <person name="Mori K."/>
        </authorList>
    </citation>
    <scope>NUCLEOTIDE SEQUENCE [LARGE SCALE GENOMIC DNA]</scope>
    <source>
        <strain evidence="2 3">JCM 12520</strain>
    </source>
</reference>
<dbReference type="RefSeq" id="WP_344912848.1">
    <property type="nucleotide sequence ID" value="NZ_BAAAYO010000010.1"/>
</dbReference>
<evidence type="ECO:0000313" key="3">
    <source>
        <dbReference type="Proteomes" id="UP001589619"/>
    </source>
</evidence>
<name>A0ABV5VUC1_9BACL</name>
<comment type="caution">
    <text evidence="2">The sequence shown here is derived from an EMBL/GenBank/DDBJ whole genome shotgun (WGS) entry which is preliminary data.</text>
</comment>
<organism evidence="2 3">
    <name type="scientific">Paenibacillus hodogayensis</name>
    <dbReference type="NCBI Taxonomy" id="279208"/>
    <lineage>
        <taxon>Bacteria</taxon>
        <taxon>Bacillati</taxon>
        <taxon>Bacillota</taxon>
        <taxon>Bacilli</taxon>
        <taxon>Bacillales</taxon>
        <taxon>Paenibacillaceae</taxon>
        <taxon>Paenibacillus</taxon>
    </lineage>
</organism>
<evidence type="ECO:0008006" key="4">
    <source>
        <dbReference type="Google" id="ProtNLM"/>
    </source>
</evidence>
<feature type="region of interest" description="Disordered" evidence="1">
    <location>
        <begin position="45"/>
        <end position="97"/>
    </location>
</feature>
<gene>
    <name evidence="2" type="ORF">ACFFNY_09920</name>
</gene>
<evidence type="ECO:0000313" key="2">
    <source>
        <dbReference type="EMBL" id="MFB9751887.1"/>
    </source>
</evidence>
<evidence type="ECO:0000256" key="1">
    <source>
        <dbReference type="SAM" id="MobiDB-lite"/>
    </source>
</evidence>
<proteinExistence type="predicted"/>
<protein>
    <recommendedName>
        <fullName evidence="4">CBS domain-containing protein</fullName>
    </recommendedName>
</protein>